<organism evidence="4 5">
    <name type="scientific">Gemmiger gallinarum</name>
    <dbReference type="NCBI Taxonomy" id="2779354"/>
    <lineage>
        <taxon>Bacteria</taxon>
        <taxon>Bacillati</taxon>
        <taxon>Bacillota</taxon>
        <taxon>Clostridia</taxon>
        <taxon>Eubacteriales</taxon>
        <taxon>Gemmiger</taxon>
    </lineage>
</organism>
<dbReference type="NCBIfam" id="TIGR00732">
    <property type="entry name" value="dprA"/>
    <property type="match status" value="1"/>
</dbReference>
<dbReference type="Pfam" id="PF17782">
    <property type="entry name" value="WHD_DprA"/>
    <property type="match status" value="1"/>
</dbReference>
<dbReference type="PANTHER" id="PTHR43022">
    <property type="entry name" value="PROTEIN SMF"/>
    <property type="match status" value="1"/>
</dbReference>
<proteinExistence type="inferred from homology"/>
<dbReference type="SUPFAM" id="SSF102405">
    <property type="entry name" value="MCP/YpsA-like"/>
    <property type="match status" value="1"/>
</dbReference>
<comment type="caution">
    <text evidence="4">The sequence shown here is derived from an EMBL/GenBank/DDBJ whole genome shotgun (WGS) entry which is preliminary data.</text>
</comment>
<feature type="domain" description="Smf/DprA SLOG" evidence="2">
    <location>
        <begin position="77"/>
        <end position="288"/>
    </location>
</feature>
<dbReference type="Gene3D" id="1.10.10.10">
    <property type="entry name" value="Winged helix-like DNA-binding domain superfamily/Winged helix DNA-binding domain"/>
    <property type="match status" value="1"/>
</dbReference>
<keyword evidence="5" id="KW-1185">Reference proteome</keyword>
<dbReference type="EMBL" id="JADCKC010000003">
    <property type="protein sequence ID" value="MBE5038186.1"/>
    <property type="molecule type" value="Genomic_DNA"/>
</dbReference>
<dbReference type="PANTHER" id="PTHR43022:SF1">
    <property type="entry name" value="PROTEIN SMF"/>
    <property type="match status" value="1"/>
</dbReference>
<feature type="domain" description="DprA winged helix" evidence="3">
    <location>
        <begin position="307"/>
        <end position="360"/>
    </location>
</feature>
<gene>
    <name evidence="4" type="primary">dprA</name>
    <name evidence="4" type="ORF">INF35_10355</name>
</gene>
<dbReference type="InterPro" id="IPR036388">
    <property type="entry name" value="WH-like_DNA-bd_sf"/>
</dbReference>
<dbReference type="Gene3D" id="3.40.50.450">
    <property type="match status" value="1"/>
</dbReference>
<evidence type="ECO:0000313" key="5">
    <source>
        <dbReference type="Proteomes" id="UP000768567"/>
    </source>
</evidence>
<reference evidence="4 5" key="1">
    <citation type="submission" date="2020-10" db="EMBL/GenBank/DDBJ databases">
        <title>ChiBAC.</title>
        <authorList>
            <person name="Zenner C."/>
            <person name="Hitch T.C.A."/>
            <person name="Clavel T."/>
        </authorList>
    </citation>
    <scope>NUCLEOTIDE SEQUENCE [LARGE SCALE GENOMIC DNA]</scope>
    <source>
        <strain evidence="4 5">DSM 109015</strain>
    </source>
</reference>
<dbReference type="InterPro" id="IPR041614">
    <property type="entry name" value="DprA_WH"/>
</dbReference>
<name>A0ABR9R4X2_9FIRM</name>
<evidence type="ECO:0000256" key="1">
    <source>
        <dbReference type="ARBA" id="ARBA00006525"/>
    </source>
</evidence>
<comment type="similarity">
    <text evidence="1">Belongs to the DprA/Smf family.</text>
</comment>
<evidence type="ECO:0000259" key="2">
    <source>
        <dbReference type="Pfam" id="PF02481"/>
    </source>
</evidence>
<evidence type="ECO:0000313" key="4">
    <source>
        <dbReference type="EMBL" id="MBE5038186.1"/>
    </source>
</evidence>
<dbReference type="InterPro" id="IPR003488">
    <property type="entry name" value="DprA"/>
</dbReference>
<dbReference type="Pfam" id="PF02481">
    <property type="entry name" value="DNA_processg_A"/>
    <property type="match status" value="1"/>
</dbReference>
<accession>A0ABR9R4X2</accession>
<dbReference type="RefSeq" id="WP_193502181.1">
    <property type="nucleotide sequence ID" value="NZ_JADCKC010000003.1"/>
</dbReference>
<dbReference type="Proteomes" id="UP000768567">
    <property type="component" value="Unassembled WGS sequence"/>
</dbReference>
<sequence>MENILYWLWMTDVLGIASPSAGLALRRYGDARSFYTQIRAGLRPDFLTRGALTRARGLEPADLSDRLADCEAIGAAILTPEDPDYPRRLLDLPDLPLVLYVTGRTDCLNGRRYVSMVGTRRPTPYGRRACGEISRALAEQGVVLISGLADGLDGEAHKAAVDCGMETIAFLGTGIDKTYPAANAPLRGKMEQQGGAVVSEYPPGFSGKMQGTFLARNRLIAGMGEVLCVCEASLRSGTLNTVGHAERYGRPVMAVPGSIFSHTSAGTNALLAEGRGRILRSAEDVCRVLGLAPEADLWQNDPGDHTDSDLSPTARKVLEVLGPDPMYLEDICRAAQLPAAQVLAAYTELELAGAALPGPGRSLTAAR</sequence>
<protein>
    <submittedName>
        <fullName evidence="4">DNA-protecting protein DprA</fullName>
    </submittedName>
</protein>
<evidence type="ECO:0000259" key="3">
    <source>
        <dbReference type="Pfam" id="PF17782"/>
    </source>
</evidence>
<dbReference type="InterPro" id="IPR057666">
    <property type="entry name" value="DrpA_SLOG"/>
</dbReference>